<protein>
    <submittedName>
        <fullName evidence="1">Uncharacterized protein</fullName>
    </submittedName>
</protein>
<evidence type="ECO:0000313" key="1">
    <source>
        <dbReference type="EMBL" id="WAR28386.1"/>
    </source>
</evidence>
<proteinExistence type="predicted"/>
<sequence>MEGSHTAQNISGSLAETKTRLKLPECLATTDNAANENKAFQLLCWNRFGCFGHRINLIKAISVPCVKQILTKARKLVTFFLASSNATDKANTSFPSF</sequence>
<gene>
    <name evidence="1" type="ORF">MAR_014090</name>
</gene>
<dbReference type="EMBL" id="CP111026">
    <property type="protein sequence ID" value="WAR28386.1"/>
    <property type="molecule type" value="Genomic_DNA"/>
</dbReference>
<keyword evidence="2" id="KW-1185">Reference proteome</keyword>
<organism evidence="1 2">
    <name type="scientific">Mya arenaria</name>
    <name type="common">Soft-shell clam</name>
    <dbReference type="NCBI Taxonomy" id="6604"/>
    <lineage>
        <taxon>Eukaryota</taxon>
        <taxon>Metazoa</taxon>
        <taxon>Spiralia</taxon>
        <taxon>Lophotrochozoa</taxon>
        <taxon>Mollusca</taxon>
        <taxon>Bivalvia</taxon>
        <taxon>Autobranchia</taxon>
        <taxon>Heteroconchia</taxon>
        <taxon>Euheterodonta</taxon>
        <taxon>Imparidentia</taxon>
        <taxon>Neoheterodontei</taxon>
        <taxon>Myida</taxon>
        <taxon>Myoidea</taxon>
        <taxon>Myidae</taxon>
        <taxon>Mya</taxon>
    </lineage>
</organism>
<dbReference type="Proteomes" id="UP001164746">
    <property type="component" value="Chromosome 15"/>
</dbReference>
<name>A0ABY7G5Q8_MYAAR</name>
<evidence type="ECO:0000313" key="2">
    <source>
        <dbReference type="Proteomes" id="UP001164746"/>
    </source>
</evidence>
<accession>A0ABY7G5Q8</accession>
<reference evidence="1" key="1">
    <citation type="submission" date="2022-11" db="EMBL/GenBank/DDBJ databases">
        <title>Centuries of genome instability and evolution in soft-shell clam transmissible cancer (bioRxiv).</title>
        <authorList>
            <person name="Hart S.F.M."/>
            <person name="Yonemitsu M.A."/>
            <person name="Giersch R.M."/>
            <person name="Beal B.F."/>
            <person name="Arriagada G."/>
            <person name="Davis B.W."/>
            <person name="Ostrander E.A."/>
            <person name="Goff S.P."/>
            <person name="Metzger M.J."/>
        </authorList>
    </citation>
    <scope>NUCLEOTIDE SEQUENCE</scope>
    <source>
        <strain evidence="1">MELC-2E11</strain>
        <tissue evidence="1">Siphon/mantle</tissue>
    </source>
</reference>